<evidence type="ECO:0000313" key="1">
    <source>
        <dbReference type="EMBL" id="KAJ7678773.1"/>
    </source>
</evidence>
<dbReference type="AlphaFoldDB" id="A0AAD7G8U2"/>
<name>A0AAD7G8U2_MYCRO</name>
<protein>
    <submittedName>
        <fullName evidence="1">Uncharacterized protein</fullName>
    </submittedName>
</protein>
<comment type="caution">
    <text evidence="1">The sequence shown here is derived from an EMBL/GenBank/DDBJ whole genome shotgun (WGS) entry which is preliminary data.</text>
</comment>
<organism evidence="1 2">
    <name type="scientific">Mycena rosella</name>
    <name type="common">Pink bonnet</name>
    <name type="synonym">Agaricus rosellus</name>
    <dbReference type="NCBI Taxonomy" id="1033263"/>
    <lineage>
        <taxon>Eukaryota</taxon>
        <taxon>Fungi</taxon>
        <taxon>Dikarya</taxon>
        <taxon>Basidiomycota</taxon>
        <taxon>Agaricomycotina</taxon>
        <taxon>Agaricomycetes</taxon>
        <taxon>Agaricomycetidae</taxon>
        <taxon>Agaricales</taxon>
        <taxon>Marasmiineae</taxon>
        <taxon>Mycenaceae</taxon>
        <taxon>Mycena</taxon>
    </lineage>
</organism>
<sequence length="82" mass="8823">MEVCTLALRPKRRAVQWGCACNLGGASSARQLPARCGHRAVWVDVHVRSGEAASGVRGGFVCVGARTSPATTRETYDFLAYR</sequence>
<accession>A0AAD7G8U2</accession>
<gene>
    <name evidence="1" type="ORF">B0H17DRAFT_1077890</name>
</gene>
<keyword evidence="2" id="KW-1185">Reference proteome</keyword>
<reference evidence="1" key="1">
    <citation type="submission" date="2023-03" db="EMBL/GenBank/DDBJ databases">
        <title>Massive genome expansion in bonnet fungi (Mycena s.s.) driven by repeated elements and novel gene families across ecological guilds.</title>
        <authorList>
            <consortium name="Lawrence Berkeley National Laboratory"/>
            <person name="Harder C.B."/>
            <person name="Miyauchi S."/>
            <person name="Viragh M."/>
            <person name="Kuo A."/>
            <person name="Thoen E."/>
            <person name="Andreopoulos B."/>
            <person name="Lu D."/>
            <person name="Skrede I."/>
            <person name="Drula E."/>
            <person name="Henrissat B."/>
            <person name="Morin E."/>
            <person name="Kohler A."/>
            <person name="Barry K."/>
            <person name="LaButti K."/>
            <person name="Morin E."/>
            <person name="Salamov A."/>
            <person name="Lipzen A."/>
            <person name="Mereny Z."/>
            <person name="Hegedus B."/>
            <person name="Baldrian P."/>
            <person name="Stursova M."/>
            <person name="Weitz H."/>
            <person name="Taylor A."/>
            <person name="Grigoriev I.V."/>
            <person name="Nagy L.G."/>
            <person name="Martin F."/>
            <person name="Kauserud H."/>
        </authorList>
    </citation>
    <scope>NUCLEOTIDE SEQUENCE</scope>
    <source>
        <strain evidence="1">CBHHK067</strain>
    </source>
</reference>
<dbReference type="Proteomes" id="UP001221757">
    <property type="component" value="Unassembled WGS sequence"/>
</dbReference>
<evidence type="ECO:0000313" key="2">
    <source>
        <dbReference type="Proteomes" id="UP001221757"/>
    </source>
</evidence>
<dbReference type="EMBL" id="JARKIE010000131">
    <property type="protein sequence ID" value="KAJ7678773.1"/>
    <property type="molecule type" value="Genomic_DNA"/>
</dbReference>
<proteinExistence type="predicted"/>